<dbReference type="OMA" id="PTIKLEY"/>
<protein>
    <recommendedName>
        <fullName evidence="6">HAT C-terminal dimerisation domain-containing protein</fullName>
    </recommendedName>
</protein>
<keyword evidence="8" id="KW-1185">Reference proteome</keyword>
<reference evidence="8" key="1">
    <citation type="journal article" date="2012" name="Science">
        <title>The Paleozoic origin of enzymatic lignin decomposition reconstructed from 31 fungal genomes.</title>
        <authorList>
            <person name="Floudas D."/>
            <person name="Binder M."/>
            <person name="Riley R."/>
            <person name="Barry K."/>
            <person name="Blanchette R.A."/>
            <person name="Henrissat B."/>
            <person name="Martinez A.T."/>
            <person name="Otillar R."/>
            <person name="Spatafora J.W."/>
            <person name="Yadav J.S."/>
            <person name="Aerts A."/>
            <person name="Benoit I."/>
            <person name="Boyd A."/>
            <person name="Carlson A."/>
            <person name="Copeland A."/>
            <person name="Coutinho P.M."/>
            <person name="de Vries R.P."/>
            <person name="Ferreira P."/>
            <person name="Findley K."/>
            <person name="Foster B."/>
            <person name="Gaskell J."/>
            <person name="Glotzer D."/>
            <person name="Gorecki P."/>
            <person name="Heitman J."/>
            <person name="Hesse C."/>
            <person name="Hori C."/>
            <person name="Igarashi K."/>
            <person name="Jurgens J.A."/>
            <person name="Kallen N."/>
            <person name="Kersten P."/>
            <person name="Kohler A."/>
            <person name="Kuees U."/>
            <person name="Kumar T.K.A."/>
            <person name="Kuo A."/>
            <person name="LaButti K."/>
            <person name="Larrondo L.F."/>
            <person name="Lindquist E."/>
            <person name="Ling A."/>
            <person name="Lombard V."/>
            <person name="Lucas S."/>
            <person name="Lundell T."/>
            <person name="Martin R."/>
            <person name="McLaughlin D.J."/>
            <person name="Morgenstern I."/>
            <person name="Morin E."/>
            <person name="Murat C."/>
            <person name="Nagy L.G."/>
            <person name="Nolan M."/>
            <person name="Ohm R.A."/>
            <person name="Patyshakuliyeva A."/>
            <person name="Rokas A."/>
            <person name="Ruiz-Duenas F.J."/>
            <person name="Sabat G."/>
            <person name="Salamov A."/>
            <person name="Samejima M."/>
            <person name="Schmutz J."/>
            <person name="Slot J.C."/>
            <person name="St John F."/>
            <person name="Stenlid J."/>
            <person name="Sun H."/>
            <person name="Sun S."/>
            <person name="Syed K."/>
            <person name="Tsang A."/>
            <person name="Wiebenga A."/>
            <person name="Young D."/>
            <person name="Pisabarro A."/>
            <person name="Eastwood D.C."/>
            <person name="Martin F."/>
            <person name="Cullen D."/>
            <person name="Grigoriev I.V."/>
            <person name="Hibbett D.S."/>
        </authorList>
    </citation>
    <scope>NUCLEOTIDE SEQUENCE [LARGE SCALE GENOMIC DNA]</scope>
    <source>
        <strain evidence="8">FP-91666</strain>
    </source>
</reference>
<evidence type="ECO:0000313" key="7">
    <source>
        <dbReference type="EMBL" id="EIM79464.1"/>
    </source>
</evidence>
<dbReference type="Pfam" id="PF05699">
    <property type="entry name" value="Dimer_Tnp_hAT"/>
    <property type="match status" value="1"/>
</dbReference>
<dbReference type="eggNOG" id="ENOG502SZ8P">
    <property type="taxonomic scope" value="Eukaryota"/>
</dbReference>
<dbReference type="Proteomes" id="UP000053927">
    <property type="component" value="Unassembled WGS sequence"/>
</dbReference>
<dbReference type="EMBL" id="JH687404">
    <property type="protein sequence ID" value="EIM79464.1"/>
    <property type="molecule type" value="Genomic_DNA"/>
</dbReference>
<keyword evidence="2" id="KW-0479">Metal-binding</keyword>
<organism evidence="7 8">
    <name type="scientific">Stereum hirsutum (strain FP-91666)</name>
    <name type="common">White-rot fungus</name>
    <dbReference type="NCBI Taxonomy" id="721885"/>
    <lineage>
        <taxon>Eukaryota</taxon>
        <taxon>Fungi</taxon>
        <taxon>Dikarya</taxon>
        <taxon>Basidiomycota</taxon>
        <taxon>Agaricomycotina</taxon>
        <taxon>Agaricomycetes</taxon>
        <taxon>Russulales</taxon>
        <taxon>Stereaceae</taxon>
        <taxon>Stereum</taxon>
    </lineage>
</organism>
<dbReference type="KEGG" id="shs:STEHIDRAFT_69435"/>
<dbReference type="InterPro" id="IPR008906">
    <property type="entry name" value="HATC_C_dom"/>
</dbReference>
<evidence type="ECO:0000256" key="5">
    <source>
        <dbReference type="ARBA" id="ARBA00023242"/>
    </source>
</evidence>
<keyword evidence="4" id="KW-0862">Zinc</keyword>
<dbReference type="RefSeq" id="XP_007311395.1">
    <property type="nucleotide sequence ID" value="XM_007311333.1"/>
</dbReference>
<dbReference type="InterPro" id="IPR052035">
    <property type="entry name" value="ZnF_BED_domain_contain"/>
</dbReference>
<dbReference type="GO" id="GO:0005634">
    <property type="term" value="C:nucleus"/>
    <property type="evidence" value="ECO:0007669"/>
    <property type="project" value="UniProtKB-SubCell"/>
</dbReference>
<dbReference type="GO" id="GO:0008270">
    <property type="term" value="F:zinc ion binding"/>
    <property type="evidence" value="ECO:0007669"/>
    <property type="project" value="UniProtKB-KW"/>
</dbReference>
<evidence type="ECO:0000256" key="3">
    <source>
        <dbReference type="ARBA" id="ARBA00022771"/>
    </source>
</evidence>
<dbReference type="OrthoDB" id="2767002at2759"/>
<evidence type="ECO:0000313" key="8">
    <source>
        <dbReference type="Proteomes" id="UP000053927"/>
    </source>
</evidence>
<keyword evidence="3" id="KW-0863">Zinc-finger</keyword>
<dbReference type="GO" id="GO:0046983">
    <property type="term" value="F:protein dimerization activity"/>
    <property type="evidence" value="ECO:0007669"/>
    <property type="project" value="InterPro"/>
</dbReference>
<gene>
    <name evidence="7" type="ORF">STEHIDRAFT_69435</name>
</gene>
<dbReference type="PANTHER" id="PTHR46481">
    <property type="entry name" value="ZINC FINGER BED DOMAIN-CONTAINING PROTEIN 4"/>
    <property type="match status" value="1"/>
</dbReference>
<dbReference type="PANTHER" id="PTHR46481:SF10">
    <property type="entry name" value="ZINC FINGER BED DOMAIN-CONTAINING PROTEIN 39"/>
    <property type="match status" value="1"/>
</dbReference>
<sequence length="232" mass="25994">MADDPKFADLAPNIQAGLENMRKWYRSTDDSVAYFASMFFDPKWKDRYARKMWDEDAILQYDDYYNAFQDSLLARPIPSFAGTASATAAPPAPTQYGASWMAAAVDSDDENGLTTADKRLELRNYLSAPREKDATDIVAWWGLHSSTYPVLARMALDYLPIQGSASPSERAFSYSGLDDVARRNRINPVLFSALQILKGAYRNGRISASKEVAEQARKLFAAMDILEESDDE</sequence>
<evidence type="ECO:0000256" key="4">
    <source>
        <dbReference type="ARBA" id="ARBA00022833"/>
    </source>
</evidence>
<feature type="domain" description="HAT C-terminal dimerisation" evidence="6">
    <location>
        <begin position="121"/>
        <end position="198"/>
    </location>
</feature>
<evidence type="ECO:0000256" key="2">
    <source>
        <dbReference type="ARBA" id="ARBA00022723"/>
    </source>
</evidence>
<comment type="subcellular location">
    <subcellularLocation>
        <location evidence="1">Nucleus</location>
    </subcellularLocation>
</comment>
<dbReference type="GeneID" id="18806541"/>
<dbReference type="AlphaFoldDB" id="R7RW28"/>
<evidence type="ECO:0000259" key="6">
    <source>
        <dbReference type="Pfam" id="PF05699"/>
    </source>
</evidence>
<keyword evidence="5" id="KW-0539">Nucleus</keyword>
<evidence type="ECO:0000256" key="1">
    <source>
        <dbReference type="ARBA" id="ARBA00004123"/>
    </source>
</evidence>
<name>R7RW28_STEHR</name>
<accession>R7RW28</accession>
<dbReference type="SUPFAM" id="SSF53098">
    <property type="entry name" value="Ribonuclease H-like"/>
    <property type="match status" value="1"/>
</dbReference>
<dbReference type="InterPro" id="IPR012337">
    <property type="entry name" value="RNaseH-like_sf"/>
</dbReference>
<proteinExistence type="predicted"/>